<comment type="caution">
    <text evidence="2">The sequence shown here is derived from an EMBL/GenBank/DDBJ whole genome shotgun (WGS) entry which is preliminary data.</text>
</comment>
<dbReference type="EMBL" id="JANQBD010000025">
    <property type="protein sequence ID" value="MCR8635179.1"/>
    <property type="molecule type" value="Genomic_DNA"/>
</dbReference>
<evidence type="ECO:0000313" key="2">
    <source>
        <dbReference type="EMBL" id="MCR8635179.1"/>
    </source>
</evidence>
<feature type="domain" description="Aminoglycoside phosphotransferase" evidence="1">
    <location>
        <begin position="7"/>
        <end position="189"/>
    </location>
</feature>
<organism evidence="2 3">
    <name type="scientific">Paenibacillus radicis</name>
    <name type="common">ex Xue et al. 2023</name>
    <dbReference type="NCBI Taxonomy" id="2972489"/>
    <lineage>
        <taxon>Bacteria</taxon>
        <taxon>Bacillati</taxon>
        <taxon>Bacillota</taxon>
        <taxon>Bacilli</taxon>
        <taxon>Bacillales</taxon>
        <taxon>Paenibacillaceae</taxon>
        <taxon>Paenibacillus</taxon>
    </lineage>
</organism>
<evidence type="ECO:0000313" key="3">
    <source>
        <dbReference type="Proteomes" id="UP001300012"/>
    </source>
</evidence>
<keyword evidence="3" id="KW-1185">Reference proteome</keyword>
<dbReference type="Gene3D" id="3.90.1200.10">
    <property type="match status" value="1"/>
</dbReference>
<reference evidence="2 3" key="1">
    <citation type="submission" date="2022-08" db="EMBL/GenBank/DDBJ databases">
        <title>Paenibacillus endoradicis sp. nov., Paenibacillus radicibacter sp. nov and Paenibacillus pararadicis sp. nov., three cold-adapted plant growth-promoting bacteria isolated from root of Larix gmelinii in Great Khingan.</title>
        <authorList>
            <person name="Xue H."/>
        </authorList>
    </citation>
    <scope>NUCLEOTIDE SEQUENCE [LARGE SCALE GENOMIC DNA]</scope>
    <source>
        <strain evidence="2 3">N5-1-1-5</strain>
    </source>
</reference>
<dbReference type="Proteomes" id="UP001300012">
    <property type="component" value="Unassembled WGS sequence"/>
</dbReference>
<sequence>MEKGRLLARGRTAEVFEWGETKVLKLFLKDDNVNQEMTNTTIINQIGLPAAEVFELVEIEDRKGIIYERIVGSTLMRLIEPTESSLSKHAKVMAALHAEIHRATHKHPPNLKQELTKKINRLNHITIENRTEIIRLLDNLPAAHTICHYDFHPDNIIMSPRGPIIVDWFNTLVGNPNADIMRTLLMLRSHALPDDPPDWLLDRNCRLFFHDVYLTEYLRLQEISKEEIDVWLVPTIAVRLGEVVEEEEKEMLHLLNQELQKK</sequence>
<dbReference type="Pfam" id="PF01636">
    <property type="entry name" value="APH"/>
    <property type="match status" value="1"/>
</dbReference>
<proteinExistence type="predicted"/>
<dbReference type="SUPFAM" id="SSF56112">
    <property type="entry name" value="Protein kinase-like (PK-like)"/>
    <property type="match status" value="1"/>
</dbReference>
<accession>A0ABT1YPS7</accession>
<gene>
    <name evidence="2" type="ORF">NV381_28670</name>
</gene>
<dbReference type="RefSeq" id="WP_258216727.1">
    <property type="nucleotide sequence ID" value="NZ_JANQBD010000025.1"/>
</dbReference>
<name>A0ABT1YPS7_9BACL</name>
<dbReference type="InterPro" id="IPR011009">
    <property type="entry name" value="Kinase-like_dom_sf"/>
</dbReference>
<protein>
    <submittedName>
        <fullName evidence="2">Phosphotransferase</fullName>
    </submittedName>
</protein>
<dbReference type="InterPro" id="IPR002575">
    <property type="entry name" value="Aminoglycoside_PTrfase"/>
</dbReference>
<evidence type="ECO:0000259" key="1">
    <source>
        <dbReference type="Pfam" id="PF01636"/>
    </source>
</evidence>